<dbReference type="AlphaFoldDB" id="A0A067JB14"/>
<evidence type="ECO:0000256" key="2">
    <source>
        <dbReference type="SAM" id="SignalP"/>
    </source>
</evidence>
<dbReference type="Proteomes" id="UP000027138">
    <property type="component" value="Unassembled WGS sequence"/>
</dbReference>
<proteinExistence type="predicted"/>
<name>A0A067JB14_JATCU</name>
<feature type="compositionally biased region" description="Pro residues" evidence="1">
    <location>
        <begin position="73"/>
        <end position="82"/>
    </location>
</feature>
<evidence type="ECO:0000313" key="3">
    <source>
        <dbReference type="EMBL" id="KDP20957.1"/>
    </source>
</evidence>
<feature type="signal peptide" evidence="2">
    <location>
        <begin position="1"/>
        <end position="21"/>
    </location>
</feature>
<feature type="region of interest" description="Disordered" evidence="1">
    <location>
        <begin position="68"/>
        <end position="92"/>
    </location>
</feature>
<evidence type="ECO:0000256" key="1">
    <source>
        <dbReference type="SAM" id="MobiDB-lite"/>
    </source>
</evidence>
<keyword evidence="4" id="KW-1185">Reference proteome</keyword>
<protein>
    <submittedName>
        <fullName evidence="3">Uncharacterized protein</fullName>
    </submittedName>
</protein>
<feature type="chain" id="PRO_5001642701" evidence="2">
    <location>
        <begin position="22"/>
        <end position="155"/>
    </location>
</feature>
<organism evidence="3 4">
    <name type="scientific">Jatropha curcas</name>
    <name type="common">Barbados nut</name>
    <dbReference type="NCBI Taxonomy" id="180498"/>
    <lineage>
        <taxon>Eukaryota</taxon>
        <taxon>Viridiplantae</taxon>
        <taxon>Streptophyta</taxon>
        <taxon>Embryophyta</taxon>
        <taxon>Tracheophyta</taxon>
        <taxon>Spermatophyta</taxon>
        <taxon>Magnoliopsida</taxon>
        <taxon>eudicotyledons</taxon>
        <taxon>Gunneridae</taxon>
        <taxon>Pentapetalae</taxon>
        <taxon>rosids</taxon>
        <taxon>fabids</taxon>
        <taxon>Malpighiales</taxon>
        <taxon>Euphorbiaceae</taxon>
        <taxon>Crotonoideae</taxon>
        <taxon>Jatropheae</taxon>
        <taxon>Jatropha</taxon>
    </lineage>
</organism>
<dbReference type="EMBL" id="KK915662">
    <property type="protein sequence ID" value="KDP20957.1"/>
    <property type="molecule type" value="Genomic_DNA"/>
</dbReference>
<keyword evidence="2" id="KW-0732">Signal</keyword>
<sequence>MATKGHFLALLVFVSLTLGGGEPDPDPPYVDSYHHEAIMTNMAMAPVTPPDDIASRSFHRRQTHRQHFLGPFWSPPPAPAPPEHGGRDSHHYSSGFNKVNQPYCLGGCAPCQPQPPLCPTNPSPGCSNHLDDKVVNQLALAINEVTEFIKSCRPG</sequence>
<gene>
    <name evidence="3" type="ORF">JCGZ_21428</name>
</gene>
<reference evidence="3 4" key="1">
    <citation type="journal article" date="2014" name="PLoS ONE">
        <title>Global Analysis of Gene Expression Profiles in Physic Nut (Jatropha curcas L.) Seedlings Exposed to Salt Stress.</title>
        <authorList>
            <person name="Zhang L."/>
            <person name="Zhang C."/>
            <person name="Wu P."/>
            <person name="Chen Y."/>
            <person name="Li M."/>
            <person name="Jiang H."/>
            <person name="Wu G."/>
        </authorList>
    </citation>
    <scope>NUCLEOTIDE SEQUENCE [LARGE SCALE GENOMIC DNA]</scope>
    <source>
        <strain evidence="4">cv. GZQX0401</strain>
        <tissue evidence="3">Young leaves</tissue>
    </source>
</reference>
<evidence type="ECO:0000313" key="4">
    <source>
        <dbReference type="Proteomes" id="UP000027138"/>
    </source>
</evidence>
<accession>A0A067JB14</accession>